<proteinExistence type="predicted"/>
<evidence type="ECO:0000313" key="2">
    <source>
        <dbReference type="Proteomes" id="UP000814140"/>
    </source>
</evidence>
<comment type="caution">
    <text evidence="1">The sequence shown here is derived from an EMBL/GenBank/DDBJ whole genome shotgun (WGS) entry which is preliminary data.</text>
</comment>
<protein>
    <submittedName>
        <fullName evidence="1">Uncharacterized protein</fullName>
    </submittedName>
</protein>
<reference evidence="1" key="1">
    <citation type="submission" date="2021-03" db="EMBL/GenBank/DDBJ databases">
        <authorList>
            <consortium name="DOE Joint Genome Institute"/>
            <person name="Ahrendt S."/>
            <person name="Looney B.P."/>
            <person name="Miyauchi S."/>
            <person name="Morin E."/>
            <person name="Drula E."/>
            <person name="Courty P.E."/>
            <person name="Chicoki N."/>
            <person name="Fauchery L."/>
            <person name="Kohler A."/>
            <person name="Kuo A."/>
            <person name="Labutti K."/>
            <person name="Pangilinan J."/>
            <person name="Lipzen A."/>
            <person name="Riley R."/>
            <person name="Andreopoulos W."/>
            <person name="He G."/>
            <person name="Johnson J."/>
            <person name="Barry K.W."/>
            <person name="Grigoriev I.V."/>
            <person name="Nagy L."/>
            <person name="Hibbett D."/>
            <person name="Henrissat B."/>
            <person name="Matheny P.B."/>
            <person name="Labbe J."/>
            <person name="Martin F."/>
        </authorList>
    </citation>
    <scope>NUCLEOTIDE SEQUENCE</scope>
    <source>
        <strain evidence="1">HHB10654</strain>
    </source>
</reference>
<dbReference type="Proteomes" id="UP000814140">
    <property type="component" value="Unassembled WGS sequence"/>
</dbReference>
<organism evidence="1 2">
    <name type="scientific">Artomyces pyxidatus</name>
    <dbReference type="NCBI Taxonomy" id="48021"/>
    <lineage>
        <taxon>Eukaryota</taxon>
        <taxon>Fungi</taxon>
        <taxon>Dikarya</taxon>
        <taxon>Basidiomycota</taxon>
        <taxon>Agaricomycotina</taxon>
        <taxon>Agaricomycetes</taxon>
        <taxon>Russulales</taxon>
        <taxon>Auriscalpiaceae</taxon>
        <taxon>Artomyces</taxon>
    </lineage>
</organism>
<dbReference type="EMBL" id="MU277220">
    <property type="protein sequence ID" value="KAI0060214.1"/>
    <property type="molecule type" value="Genomic_DNA"/>
</dbReference>
<reference evidence="1" key="2">
    <citation type="journal article" date="2022" name="New Phytol.">
        <title>Evolutionary transition to the ectomycorrhizal habit in the genomes of a hyperdiverse lineage of mushroom-forming fungi.</title>
        <authorList>
            <person name="Looney B."/>
            <person name="Miyauchi S."/>
            <person name="Morin E."/>
            <person name="Drula E."/>
            <person name="Courty P.E."/>
            <person name="Kohler A."/>
            <person name="Kuo A."/>
            <person name="LaButti K."/>
            <person name="Pangilinan J."/>
            <person name="Lipzen A."/>
            <person name="Riley R."/>
            <person name="Andreopoulos W."/>
            <person name="He G."/>
            <person name="Johnson J."/>
            <person name="Nolan M."/>
            <person name="Tritt A."/>
            <person name="Barry K.W."/>
            <person name="Grigoriev I.V."/>
            <person name="Nagy L.G."/>
            <person name="Hibbett D."/>
            <person name="Henrissat B."/>
            <person name="Matheny P.B."/>
            <person name="Labbe J."/>
            <person name="Martin F.M."/>
        </authorList>
    </citation>
    <scope>NUCLEOTIDE SEQUENCE</scope>
    <source>
        <strain evidence="1">HHB10654</strain>
    </source>
</reference>
<sequence length="129" mass="14041">MEFITDDSTPTPLLPDQPSSGPSASTIIAAIVCGVLAVCVVFTGMVLLIRQRTSAQQQASYEQRRGSSWLSQANEWRQSRKFEPITFAEPAPSIVVPAIPKFDRPGPSLPENVLLADRYPSAAAYPHMV</sequence>
<evidence type="ECO:0000313" key="1">
    <source>
        <dbReference type="EMBL" id="KAI0060214.1"/>
    </source>
</evidence>
<accession>A0ACB8SUS7</accession>
<keyword evidence="2" id="KW-1185">Reference proteome</keyword>
<name>A0ACB8SUS7_9AGAM</name>
<gene>
    <name evidence="1" type="ORF">BV25DRAFT_1828025</name>
</gene>